<dbReference type="InterPro" id="IPR006684">
    <property type="entry name" value="YbgC/YbaW"/>
</dbReference>
<dbReference type="Proteomes" id="UP000598032">
    <property type="component" value="Unassembled WGS sequence"/>
</dbReference>
<dbReference type="NCBIfam" id="TIGR02799">
    <property type="entry name" value="thio_ybgC"/>
    <property type="match status" value="1"/>
</dbReference>
<reference evidence="3 4" key="1">
    <citation type="submission" date="2020-10" db="EMBL/GenBank/DDBJ databases">
        <authorList>
            <person name="Peeters C."/>
        </authorList>
    </citation>
    <scope>NUCLEOTIDE SEQUENCE [LARGE SCALE GENOMIC DNA]</scope>
    <source>
        <strain evidence="3 4">LMG 28140</strain>
    </source>
</reference>
<comment type="caution">
    <text evidence="3">The sequence shown here is derived from an EMBL/GenBank/DDBJ whole genome shotgun (WGS) entry which is preliminary data.</text>
</comment>
<dbReference type="SUPFAM" id="SSF54637">
    <property type="entry name" value="Thioesterase/thiol ester dehydrase-isomerase"/>
    <property type="match status" value="1"/>
</dbReference>
<evidence type="ECO:0000313" key="4">
    <source>
        <dbReference type="Proteomes" id="UP000598032"/>
    </source>
</evidence>
<dbReference type="InterPro" id="IPR014166">
    <property type="entry name" value="Tol-Pal_acyl-CoA_thioesterase"/>
</dbReference>
<dbReference type="CDD" id="cd00586">
    <property type="entry name" value="4HBT"/>
    <property type="match status" value="1"/>
</dbReference>
<evidence type="ECO:0000313" key="3">
    <source>
        <dbReference type="EMBL" id="CAD6525160.1"/>
    </source>
</evidence>
<dbReference type="PANTHER" id="PTHR31793">
    <property type="entry name" value="4-HYDROXYBENZOYL-COA THIOESTERASE FAMILY MEMBER"/>
    <property type="match status" value="1"/>
</dbReference>
<dbReference type="Gene3D" id="3.10.129.10">
    <property type="entry name" value="Hotdog Thioesterase"/>
    <property type="match status" value="1"/>
</dbReference>
<keyword evidence="2 3" id="KW-0378">Hydrolase</keyword>
<dbReference type="GO" id="GO:0016787">
    <property type="term" value="F:hydrolase activity"/>
    <property type="evidence" value="ECO:0007669"/>
    <property type="project" value="UniProtKB-KW"/>
</dbReference>
<dbReference type="PANTHER" id="PTHR31793:SF37">
    <property type="entry name" value="ACYL-COA THIOESTER HYDROLASE YBGC"/>
    <property type="match status" value="1"/>
</dbReference>
<dbReference type="InterPro" id="IPR029069">
    <property type="entry name" value="HotDog_dom_sf"/>
</dbReference>
<gene>
    <name evidence="3" type="primary">ybgC</name>
    <name evidence="3" type="ORF">LMG28140_01743</name>
</gene>
<dbReference type="EC" id="3.1.2.-" evidence="3"/>
<dbReference type="PIRSF" id="PIRSF003230">
    <property type="entry name" value="YbgC"/>
    <property type="match status" value="1"/>
</dbReference>
<dbReference type="Pfam" id="PF13279">
    <property type="entry name" value="4HBT_2"/>
    <property type="match status" value="1"/>
</dbReference>
<dbReference type="NCBIfam" id="TIGR00051">
    <property type="entry name" value="YbgC/FadM family acyl-CoA thioesterase"/>
    <property type="match status" value="1"/>
</dbReference>
<organism evidence="3 4">
    <name type="scientific">Paraburkholderia metrosideri</name>
    <dbReference type="NCBI Taxonomy" id="580937"/>
    <lineage>
        <taxon>Bacteria</taxon>
        <taxon>Pseudomonadati</taxon>
        <taxon>Pseudomonadota</taxon>
        <taxon>Betaproteobacteria</taxon>
        <taxon>Burkholderiales</taxon>
        <taxon>Burkholderiaceae</taxon>
        <taxon>Paraburkholderia</taxon>
    </lineage>
</organism>
<comment type="similarity">
    <text evidence="1">Belongs to the 4-hydroxybenzoyl-CoA thioesterase family.</text>
</comment>
<proteinExistence type="inferred from homology"/>
<keyword evidence="4" id="KW-1185">Reference proteome</keyword>
<dbReference type="InterPro" id="IPR050563">
    <property type="entry name" value="4-hydroxybenzoyl-CoA_TE"/>
</dbReference>
<dbReference type="RefSeq" id="WP_201641906.1">
    <property type="nucleotide sequence ID" value="NZ_CAJHCP010000003.1"/>
</dbReference>
<sequence>MRRMNISTSQPGAEIGYTWPIRVYYEDTDAGGIVFYANYLKFFERARTEWLRACGVDQNRLAEETGAIFIVRSTAVDYRAPARLDDIVKIVSQIERLGRASVDFTQEAWRDGTLLATGTIRIGCVDRVALRPVAIPSPVLAALRRGPDVSGGVSTNND</sequence>
<accession>A0ABN7HMY4</accession>
<evidence type="ECO:0000256" key="1">
    <source>
        <dbReference type="ARBA" id="ARBA00005953"/>
    </source>
</evidence>
<protein>
    <submittedName>
        <fullName evidence="3">Acyl-CoA thioesterase YbgC</fullName>
        <ecNumber evidence="3">3.1.2.-</ecNumber>
    </submittedName>
</protein>
<evidence type="ECO:0000256" key="2">
    <source>
        <dbReference type="ARBA" id="ARBA00022801"/>
    </source>
</evidence>
<name>A0ABN7HMY4_9BURK</name>
<dbReference type="EMBL" id="CAJHCP010000003">
    <property type="protein sequence ID" value="CAD6525160.1"/>
    <property type="molecule type" value="Genomic_DNA"/>
</dbReference>